<name>A0ABW7Z702_9ACTN</name>
<dbReference type="Pfam" id="PF15589">
    <property type="entry name" value="Imm21"/>
    <property type="match status" value="1"/>
</dbReference>
<dbReference type="Proteomes" id="UP001612741">
    <property type="component" value="Unassembled WGS sequence"/>
</dbReference>
<sequence>MKNSGLSWITSLGGPLIALPESVIGTWRGALGPDDDDDPPEEDTDYWKVCELYGLAAVFEHAGRDALALTDVPAPATYLPGRSLLVRRLAQAGDQEIVSGIGEIARTARWESIAPLTVTEPLVLFDSVYPGAEAPEAIRLDLSPGRYEVRAVHHEPDGGSPLRLLLVSLSLTDRTAPAFPGGSRTRVRMGTKR</sequence>
<gene>
    <name evidence="1" type="ORF">ACIBG2_41715</name>
</gene>
<accession>A0ABW7Z702</accession>
<dbReference type="EMBL" id="JBITGY010000013">
    <property type="protein sequence ID" value="MFI6503962.1"/>
    <property type="molecule type" value="Genomic_DNA"/>
</dbReference>
<reference evidence="1 2" key="1">
    <citation type="submission" date="2024-10" db="EMBL/GenBank/DDBJ databases">
        <title>The Natural Products Discovery Center: Release of the First 8490 Sequenced Strains for Exploring Actinobacteria Biosynthetic Diversity.</title>
        <authorList>
            <person name="Kalkreuter E."/>
            <person name="Kautsar S.A."/>
            <person name="Yang D."/>
            <person name="Bader C.D."/>
            <person name="Teijaro C.N."/>
            <person name="Fluegel L."/>
            <person name="Davis C.M."/>
            <person name="Simpson J.R."/>
            <person name="Lauterbach L."/>
            <person name="Steele A.D."/>
            <person name="Gui C."/>
            <person name="Meng S."/>
            <person name="Li G."/>
            <person name="Viehrig K."/>
            <person name="Ye F."/>
            <person name="Su P."/>
            <person name="Kiefer A.F."/>
            <person name="Nichols A."/>
            <person name="Cepeda A.J."/>
            <person name="Yan W."/>
            <person name="Fan B."/>
            <person name="Jiang Y."/>
            <person name="Adhikari A."/>
            <person name="Zheng C.-J."/>
            <person name="Schuster L."/>
            <person name="Cowan T.M."/>
            <person name="Smanski M.J."/>
            <person name="Chevrette M.G."/>
            <person name="De Carvalho L.P.S."/>
            <person name="Shen B."/>
        </authorList>
    </citation>
    <scope>NUCLEOTIDE SEQUENCE [LARGE SCALE GENOMIC DNA]</scope>
    <source>
        <strain evidence="1 2">NPDC050545</strain>
    </source>
</reference>
<proteinExistence type="predicted"/>
<comment type="caution">
    <text evidence="1">The sequence shown here is derived from an EMBL/GenBank/DDBJ whole genome shotgun (WGS) entry which is preliminary data.</text>
</comment>
<keyword evidence="2" id="KW-1185">Reference proteome</keyword>
<organism evidence="1 2">
    <name type="scientific">Nonomuraea typhae</name>
    <dbReference type="NCBI Taxonomy" id="2603600"/>
    <lineage>
        <taxon>Bacteria</taxon>
        <taxon>Bacillati</taxon>
        <taxon>Actinomycetota</taxon>
        <taxon>Actinomycetes</taxon>
        <taxon>Streptosporangiales</taxon>
        <taxon>Streptosporangiaceae</taxon>
        <taxon>Nonomuraea</taxon>
    </lineage>
</organism>
<evidence type="ECO:0000313" key="1">
    <source>
        <dbReference type="EMBL" id="MFI6503962.1"/>
    </source>
</evidence>
<dbReference type="RefSeq" id="WP_397089725.1">
    <property type="nucleotide sequence ID" value="NZ_JBITGY010000013.1"/>
</dbReference>
<dbReference type="InterPro" id="IPR028961">
    <property type="entry name" value="Imm21"/>
</dbReference>
<evidence type="ECO:0000313" key="2">
    <source>
        <dbReference type="Proteomes" id="UP001612741"/>
    </source>
</evidence>
<protein>
    <submittedName>
        <fullName evidence="1">Imm21 family immunity protein</fullName>
    </submittedName>
</protein>